<organism evidence="5 6">
    <name type="scientific">Tilletia controversa</name>
    <name type="common">dwarf bunt fungus</name>
    <dbReference type="NCBI Taxonomy" id="13291"/>
    <lineage>
        <taxon>Eukaryota</taxon>
        <taxon>Fungi</taxon>
        <taxon>Dikarya</taxon>
        <taxon>Basidiomycota</taxon>
        <taxon>Ustilaginomycotina</taxon>
        <taxon>Exobasidiomycetes</taxon>
        <taxon>Tilletiales</taxon>
        <taxon>Tilletiaceae</taxon>
        <taxon>Tilletia</taxon>
    </lineage>
</organism>
<evidence type="ECO:0000259" key="4">
    <source>
        <dbReference type="PROSITE" id="PS50127"/>
    </source>
</evidence>
<dbReference type="Pfam" id="PF23043">
    <property type="entry name" value="SH3-B_UBE2O"/>
    <property type="match status" value="1"/>
</dbReference>
<reference evidence="5" key="1">
    <citation type="submission" date="2016-04" db="EMBL/GenBank/DDBJ databases">
        <authorList>
            <person name="Nguyen H.D."/>
            <person name="Samba Siva P."/>
            <person name="Cullis J."/>
            <person name="Levesque C.A."/>
            <person name="Hambleton S."/>
        </authorList>
    </citation>
    <scope>NUCLEOTIDE SEQUENCE</scope>
    <source>
        <strain evidence="5">DAOMC 236426</strain>
    </source>
</reference>
<feature type="compositionally biased region" description="Low complexity" evidence="3">
    <location>
        <begin position="968"/>
        <end position="983"/>
    </location>
</feature>
<dbReference type="InterPro" id="IPR057733">
    <property type="entry name" value="UBE2O-like_SH3-B"/>
</dbReference>
<name>A0A8X7MX24_9BASI</name>
<evidence type="ECO:0000313" key="6">
    <source>
        <dbReference type="Proteomes" id="UP000077684"/>
    </source>
</evidence>
<dbReference type="SUPFAM" id="SSF54495">
    <property type="entry name" value="UBC-like"/>
    <property type="match status" value="1"/>
</dbReference>
<dbReference type="Gene3D" id="3.10.110.10">
    <property type="entry name" value="Ubiquitin Conjugating Enzyme"/>
    <property type="match status" value="1"/>
</dbReference>
<dbReference type="FunFam" id="3.10.110.10:FF:000094">
    <property type="entry name" value="Probable ubiquitin-conjugating enzyme E2 23"/>
    <property type="match status" value="1"/>
</dbReference>
<dbReference type="InterPro" id="IPR000608">
    <property type="entry name" value="UBC"/>
</dbReference>
<keyword evidence="1" id="KW-0808">Transferase</keyword>
<feature type="region of interest" description="Disordered" evidence="3">
    <location>
        <begin position="1"/>
        <end position="24"/>
    </location>
</feature>
<evidence type="ECO:0000313" key="5">
    <source>
        <dbReference type="EMBL" id="KAE8252542.1"/>
    </source>
</evidence>
<feature type="compositionally biased region" description="Polar residues" evidence="3">
    <location>
        <begin position="950"/>
        <end position="963"/>
    </location>
</feature>
<dbReference type="CDD" id="cd23837">
    <property type="entry name" value="UBCc_UBE2O"/>
    <property type="match status" value="1"/>
</dbReference>
<accession>A0A8X7MX24</accession>
<dbReference type="PANTHER" id="PTHR46116">
    <property type="entry name" value="(E3-INDEPENDENT) E2 UBIQUITIN-CONJUGATING ENZYME"/>
    <property type="match status" value="1"/>
</dbReference>
<gene>
    <name evidence="5" type="ORF">A4X06_0g2117</name>
</gene>
<dbReference type="AlphaFoldDB" id="A0A8X7MX24"/>
<evidence type="ECO:0000256" key="1">
    <source>
        <dbReference type="ARBA" id="ARBA00022679"/>
    </source>
</evidence>
<evidence type="ECO:0000256" key="3">
    <source>
        <dbReference type="SAM" id="MobiDB-lite"/>
    </source>
</evidence>
<protein>
    <recommendedName>
        <fullName evidence="4">UBC core domain-containing protein</fullName>
    </recommendedName>
</protein>
<comment type="caution">
    <text evidence="5">The sequence shown here is derived from an EMBL/GenBank/DDBJ whole genome shotgun (WGS) entry which is preliminary data.</text>
</comment>
<dbReference type="GO" id="GO:0061631">
    <property type="term" value="F:ubiquitin conjugating enzyme activity"/>
    <property type="evidence" value="ECO:0007669"/>
    <property type="project" value="TreeGrafter"/>
</dbReference>
<dbReference type="SMART" id="SM00212">
    <property type="entry name" value="UBCc"/>
    <property type="match status" value="1"/>
</dbReference>
<sequence length="1041" mass="114807">MSTQQADAPQSGAPQPPRPDRFAREGQAKFFNEDLVHHTGGLGKVGPGDREELAIVERCYYDPQESVEFPALPPEQDPHNLHRSLKSKEYGITCYPSGKRAIVDESTLEVHDRAFQIGDLCKRSALTTMSGVILSVSIEAQLEHVLSKQRSDWVPASEFTNAARVFVGDHVINSNWVGVVEEVFEEALVEPHNAQDFVRVCDVGSRLIVGEIDPLSFSAAWPSLSPYVNKGPCHAVDVKQTVVCVNWLGMNQKLTPEQQEHCPRPKRYWTDLAELTMARNYASYTHAIGNRVIPIDRDDFQKYGIRPSFHGLDKMELITLVVVATRSKVRVLWQDNTQTTEPATGLIPYYNLDEYDVWPGDFVVWKGDSADSEHKVGVIQSMDPEERTALVRWYDNTLPGRISRKNAGEDVAEEDKAAIERTATELVPVFELDVHGPDPVTFGVHRGDIVFISTRPNGLEIPQLGRIGESEADFPDETELRTQISELGMQLANRYASHCPLILPRPAKEALEIDWYGEVVGKRMDGVVEVRIPCGRIVETTIDRLTLLSDGFEDDGGAWADDGQWSETGSEPAAPWVTEEGDAVDEVERDEWEDMEVDGLDSGDSSGDDDDMDFNDERDGDDDGAAQNAFVSASNSLSLPSANKRNPVLPDANGSAVAATASKSAATNTSAAAAAAAAAGGPEHERKVTVDGGMPHVHSTGANMPDDDERWSRFEVLDEAPTDHAFIREPWSTSTKAFFSRIQKEFKILQNALPDSILVRTYGDRTDLLRVLIIGSENTPYEDAPFVIDFCLKPTYPHEPPLAHFHSWTNGNGRVSPNLYEEGKVCLSVLNTWSGNSTENWNPSKSSLLQVFVSIQGLVLVREPWFTEPAYEKLQGTEDGKINSALYSEKAYILSRGFVRRALERPVFGLEKEIEFFYYEQGRLARVLERAKELIEHSEAAKKRDKEMNGSAQPLTTAATTGTKPEEGASSSSGLSPLPSSSAMNRTSGASSDRYASAEEPAVGKLSGGGMIVLRRTLAALEALWKKRQTANTVTALDSVD</sequence>
<dbReference type="InterPro" id="IPR016135">
    <property type="entry name" value="UBQ-conjugating_enzyme/RWD"/>
</dbReference>
<keyword evidence="6" id="KW-1185">Reference proteome</keyword>
<dbReference type="PROSITE" id="PS50127">
    <property type="entry name" value="UBC_2"/>
    <property type="match status" value="1"/>
</dbReference>
<feature type="region of interest" description="Disordered" evidence="3">
    <location>
        <begin position="556"/>
        <end position="626"/>
    </location>
</feature>
<dbReference type="PANTHER" id="PTHR46116:SF15">
    <property type="entry name" value="(E3-INDEPENDENT) E2 UBIQUITIN-CONJUGATING ENZYME"/>
    <property type="match status" value="1"/>
</dbReference>
<evidence type="ECO:0000256" key="2">
    <source>
        <dbReference type="ARBA" id="ARBA00022786"/>
    </source>
</evidence>
<dbReference type="EMBL" id="LWDE02000154">
    <property type="protein sequence ID" value="KAE8252542.1"/>
    <property type="molecule type" value="Genomic_DNA"/>
</dbReference>
<feature type="compositionally biased region" description="Acidic residues" evidence="3">
    <location>
        <begin position="579"/>
        <end position="624"/>
    </location>
</feature>
<dbReference type="Pfam" id="PF00179">
    <property type="entry name" value="UQ_con"/>
    <property type="match status" value="1"/>
</dbReference>
<dbReference type="Proteomes" id="UP000077684">
    <property type="component" value="Unassembled WGS sequence"/>
</dbReference>
<feature type="domain" description="UBC core" evidence="4">
    <location>
        <begin position="737"/>
        <end position="900"/>
    </location>
</feature>
<feature type="region of interest" description="Disordered" evidence="3">
    <location>
        <begin position="939"/>
        <end position="996"/>
    </location>
</feature>
<keyword evidence="2" id="KW-0833">Ubl conjugation pathway</keyword>
<reference evidence="5" key="2">
    <citation type="journal article" date="2019" name="IMA Fungus">
        <title>Genome sequencing and comparison of five Tilletia species to identify candidate genes for the detection of regulated species infecting wheat.</title>
        <authorList>
            <person name="Nguyen H.D.T."/>
            <person name="Sultana T."/>
            <person name="Kesanakurti P."/>
            <person name="Hambleton S."/>
        </authorList>
    </citation>
    <scope>NUCLEOTIDE SEQUENCE</scope>
    <source>
        <strain evidence="5">DAOMC 236426</strain>
    </source>
</reference>
<proteinExistence type="predicted"/>
<feature type="compositionally biased region" description="Basic and acidic residues" evidence="3">
    <location>
        <begin position="939"/>
        <end position="948"/>
    </location>
</feature>